<dbReference type="GO" id="GO:0051015">
    <property type="term" value="F:actin filament binding"/>
    <property type="evidence" value="ECO:0007669"/>
    <property type="project" value="TreeGrafter"/>
</dbReference>
<dbReference type="GeneID" id="102831777"/>
<keyword evidence="8 10" id="KW-0009">Actin-binding</keyword>
<evidence type="ECO:0000256" key="2">
    <source>
        <dbReference type="ARBA" id="ARBA00008314"/>
    </source>
</evidence>
<feature type="binding site" evidence="10">
    <location>
        <begin position="102"/>
        <end position="109"/>
    </location>
    <ligand>
        <name>ATP</name>
        <dbReference type="ChEBI" id="CHEBI:30616"/>
    </ligand>
</feature>
<dbReference type="InterPro" id="IPR027417">
    <property type="entry name" value="P-loop_NTPase"/>
</dbReference>
<dbReference type="Gene3D" id="1.10.10.820">
    <property type="match status" value="1"/>
</dbReference>
<evidence type="ECO:0000259" key="12">
    <source>
        <dbReference type="PROSITE" id="PS51757"/>
    </source>
</evidence>
<keyword evidence="6 10" id="KW-0518">Myosin</keyword>
<keyword evidence="3 10" id="KW-0547">Nucleotide-binding</keyword>
<evidence type="ECO:0000256" key="3">
    <source>
        <dbReference type="ARBA" id="ARBA00022741"/>
    </source>
</evidence>
<dbReference type="CTD" id="64005"/>
<dbReference type="PANTHER" id="PTHR13140">
    <property type="entry name" value="MYOSIN"/>
    <property type="match status" value="1"/>
</dbReference>
<dbReference type="GO" id="GO:0005886">
    <property type="term" value="C:plasma membrane"/>
    <property type="evidence" value="ECO:0007669"/>
    <property type="project" value="TreeGrafter"/>
</dbReference>
<evidence type="ECO:0000256" key="5">
    <source>
        <dbReference type="ARBA" id="ARBA00022860"/>
    </source>
</evidence>
<dbReference type="GO" id="GO:0006897">
    <property type="term" value="P:endocytosis"/>
    <property type="evidence" value="ECO:0007669"/>
    <property type="project" value="TreeGrafter"/>
</dbReference>
<dbReference type="GO" id="GO:0005516">
    <property type="term" value="F:calmodulin binding"/>
    <property type="evidence" value="ECO:0007669"/>
    <property type="project" value="UniProtKB-KW"/>
</dbReference>
<evidence type="ECO:0000256" key="7">
    <source>
        <dbReference type="ARBA" id="ARBA00023175"/>
    </source>
</evidence>
<dbReference type="CDD" id="cd01378">
    <property type="entry name" value="MYSc_Myo1"/>
    <property type="match status" value="1"/>
</dbReference>
<dbReference type="Gene3D" id="1.20.5.4820">
    <property type="match status" value="1"/>
</dbReference>
<dbReference type="OrthoDB" id="6108017at2759"/>
<dbReference type="GO" id="GO:0005902">
    <property type="term" value="C:microvillus"/>
    <property type="evidence" value="ECO:0007669"/>
    <property type="project" value="TreeGrafter"/>
</dbReference>
<dbReference type="Proteomes" id="UP000504623">
    <property type="component" value="Unplaced"/>
</dbReference>
<dbReference type="Pfam" id="PF00063">
    <property type="entry name" value="Myosin_head"/>
    <property type="match status" value="1"/>
</dbReference>
<organism evidence="13 14">
    <name type="scientific">Chrysochloris asiatica</name>
    <name type="common">Cape golden mole</name>
    <dbReference type="NCBI Taxonomy" id="185453"/>
    <lineage>
        <taxon>Eukaryota</taxon>
        <taxon>Metazoa</taxon>
        <taxon>Chordata</taxon>
        <taxon>Craniata</taxon>
        <taxon>Vertebrata</taxon>
        <taxon>Euteleostomi</taxon>
        <taxon>Mammalia</taxon>
        <taxon>Eutheria</taxon>
        <taxon>Afrotheria</taxon>
        <taxon>Chrysochloridae</taxon>
        <taxon>Chrysochlorinae</taxon>
        <taxon>Chrysochloris</taxon>
    </lineage>
</organism>
<dbReference type="AlphaFoldDB" id="A0A9B0SXD3"/>
<keyword evidence="4 10" id="KW-0067">ATP-binding</keyword>
<dbReference type="InterPro" id="IPR001609">
    <property type="entry name" value="Myosin_head_motor_dom-like"/>
</dbReference>
<keyword evidence="13" id="KW-1185">Reference proteome</keyword>
<dbReference type="SUPFAM" id="SSF52540">
    <property type="entry name" value="P-loop containing nucleoside triphosphate hydrolases"/>
    <property type="match status" value="1"/>
</dbReference>
<dbReference type="Gene3D" id="3.40.850.10">
    <property type="entry name" value="Kinesin motor domain"/>
    <property type="match status" value="1"/>
</dbReference>
<feature type="domain" description="TH1" evidence="12">
    <location>
        <begin position="824"/>
        <end position="1017"/>
    </location>
</feature>
<comment type="similarity">
    <text evidence="2 10">Belongs to the TRAFAC class myosin-kinesin ATPase superfamily. Myosin family.</text>
</comment>
<dbReference type="RefSeq" id="XP_006832166.1">
    <property type="nucleotide sequence ID" value="XM_006832103.1"/>
</dbReference>
<dbReference type="FunFam" id="1.20.58.530:FF:000004">
    <property type="entry name" value="Unconventional myosin ID"/>
    <property type="match status" value="1"/>
</dbReference>
<comment type="subcellular location">
    <subcellularLocation>
        <location evidence="1">Cell projection</location>
    </subcellularLocation>
</comment>
<dbReference type="SMART" id="SM00242">
    <property type="entry name" value="MYSc"/>
    <property type="match status" value="1"/>
</dbReference>
<dbReference type="GO" id="GO:0016459">
    <property type="term" value="C:myosin complex"/>
    <property type="evidence" value="ECO:0007669"/>
    <property type="project" value="UniProtKB-KW"/>
</dbReference>
<dbReference type="PROSITE" id="PS51757">
    <property type="entry name" value="TH1"/>
    <property type="match status" value="1"/>
</dbReference>
<dbReference type="InterPro" id="IPR010926">
    <property type="entry name" value="Myosin_TH1"/>
</dbReference>
<dbReference type="Pfam" id="PF06017">
    <property type="entry name" value="Myosin_TH1"/>
    <property type="match status" value="1"/>
</dbReference>
<dbReference type="GO" id="GO:0005524">
    <property type="term" value="F:ATP binding"/>
    <property type="evidence" value="ECO:0007669"/>
    <property type="project" value="UniProtKB-UniRule"/>
</dbReference>
<evidence type="ECO:0000256" key="1">
    <source>
        <dbReference type="ARBA" id="ARBA00004316"/>
    </source>
</evidence>
<dbReference type="InterPro" id="IPR036961">
    <property type="entry name" value="Kinesin_motor_dom_sf"/>
</dbReference>
<evidence type="ECO:0000256" key="10">
    <source>
        <dbReference type="PROSITE-ProRule" id="PRU00782"/>
    </source>
</evidence>
<evidence type="ECO:0000256" key="4">
    <source>
        <dbReference type="ARBA" id="ARBA00022840"/>
    </source>
</evidence>
<dbReference type="FunFam" id="1.20.5.4820:FF:000003">
    <property type="entry name" value="Unconventional myosin ID"/>
    <property type="match status" value="1"/>
</dbReference>
<evidence type="ECO:0000313" key="14">
    <source>
        <dbReference type="RefSeq" id="XP_006832166.1"/>
    </source>
</evidence>
<proteinExistence type="inferred from homology"/>
<accession>A0A9B0SXD3</accession>
<dbReference type="GO" id="GO:0007015">
    <property type="term" value="P:actin filament organization"/>
    <property type="evidence" value="ECO:0007669"/>
    <property type="project" value="TreeGrafter"/>
</dbReference>
<gene>
    <name evidence="14" type="primary">MYO1G</name>
</gene>
<dbReference type="GO" id="GO:0000146">
    <property type="term" value="F:microfilament motor activity"/>
    <property type="evidence" value="ECO:0007669"/>
    <property type="project" value="TreeGrafter"/>
</dbReference>
<keyword evidence="9" id="KW-0966">Cell projection</keyword>
<dbReference type="Gene3D" id="1.20.58.530">
    <property type="match status" value="1"/>
</dbReference>
<evidence type="ECO:0000256" key="8">
    <source>
        <dbReference type="ARBA" id="ARBA00023203"/>
    </source>
</evidence>
<feature type="region of interest" description="Actin-binding" evidence="10">
    <location>
        <begin position="584"/>
        <end position="606"/>
    </location>
</feature>
<keyword evidence="5" id="KW-0112">Calmodulin-binding</keyword>
<protein>
    <submittedName>
        <fullName evidence="14">Unconventional myosin-Ig</fullName>
    </submittedName>
</protein>
<dbReference type="InterPro" id="IPR036072">
    <property type="entry name" value="MYSc_Myo1"/>
</dbReference>
<dbReference type="PROSITE" id="PS50096">
    <property type="entry name" value="IQ"/>
    <property type="match status" value="1"/>
</dbReference>
<dbReference type="PRINTS" id="PR00193">
    <property type="entry name" value="MYOSINHEAVY"/>
</dbReference>
<evidence type="ECO:0000313" key="13">
    <source>
        <dbReference type="Proteomes" id="UP000504623"/>
    </source>
</evidence>
<dbReference type="PANTHER" id="PTHR13140:SF381">
    <property type="entry name" value="UNCONVENTIONAL MYOSIN-IG"/>
    <property type="match status" value="1"/>
</dbReference>
<evidence type="ECO:0000256" key="9">
    <source>
        <dbReference type="ARBA" id="ARBA00023273"/>
    </source>
</evidence>
<evidence type="ECO:0000259" key="11">
    <source>
        <dbReference type="PROSITE" id="PS51456"/>
    </source>
</evidence>
<evidence type="ECO:0000256" key="6">
    <source>
        <dbReference type="ARBA" id="ARBA00023123"/>
    </source>
</evidence>
<dbReference type="GO" id="GO:0030048">
    <property type="term" value="P:actin filament-based movement"/>
    <property type="evidence" value="ECO:0007669"/>
    <property type="project" value="TreeGrafter"/>
</dbReference>
<keyword evidence="7 10" id="KW-0505">Motor protein</keyword>
<dbReference type="PROSITE" id="PS51456">
    <property type="entry name" value="MYOSIN_MOTOR"/>
    <property type="match status" value="1"/>
</dbReference>
<feature type="domain" description="Myosin motor" evidence="11">
    <location>
        <begin position="9"/>
        <end position="707"/>
    </location>
</feature>
<dbReference type="GO" id="GO:0005737">
    <property type="term" value="C:cytoplasm"/>
    <property type="evidence" value="ECO:0007669"/>
    <property type="project" value="TreeGrafter"/>
</dbReference>
<sequence>MEDDNDPAYGKPDFVLLDQVTMEDFMKNLKLRFEKNRIYTYIGEVLVSVNPYQELPLYGPEVIAQYQGHELYERPPHLYAVANAAYKAMKRRARDTCIVISGESGAGKTEASKHIMQYIAAVTNPSQRTEVERVKDVLLKSTCVLEAFGNARTSRNHNSSRFGKYMDINFNFKGDPIGGHIHSYLLEKSRVLKQHVGERNFHSFYQMLQGSEDKLLQELHLQRNPALYNFTRQGAGLSVTVLSNLNSDEMNHQAVTQAMGVIGFSPKEIASIHRILAAILHLGNIEFVETKEEGPEKGHLVVAEEVLVEYVAELTATPRDLVLRSLLARTVASGGRDLIEKGYSTAEACYARDACAKAVYQRLFEWIVDKINSVMEAQGRDPRRDGKDTVIGVLDIYGFEVFPVNSFEQFCINYCNEKLQQLFIQLILKQEQEEYQREGIAWQSINYFNNMAIVELVERPHRGILAVLDEACSSAGTITDRIFLQTLDTHHRHHPHYTSRQLCPTDKSMEFGRDFQIKHYAGNVTYSVEGFIDKNRDLLFQDFKRLLYSSTDPTLRAMWPDGQQGITEVTKRPLTAGTLFKNSMVALVENLASKEPYYVRCIKPNEDKVAGRLDESYCRHQVAYLGLLENVRVRRAGFAFRQPYPRFLLRYKMTCEYTWPNHLLGSDKAAVSALLEQSGLLGDVVFGHTKLFIRSPHTLVVLEQSRARLIPVIVLLLQKAWRGTLARQHCRRLRAVYTIMRWFRKHKVRSHLTELQRTFQAARQAPLYGRDLVWPTVPTVLQPFQDVCQVLFCRWRAWQLVKNIPPSDMAQIKAKVAAMGLLQGLRQDWGCCRAWVRDYLSSAADNPTASGLFTQRLQTLREKDGFGTVLFSSHIRKVNRFHKRRDRALLLTDLHLYKLEPNRQYRVMRAVPLKMVTGLSVTSGRDQLVVLHAQGQDDLVVCLHRTQPELDNRVGELVGVLAAHCQREGRALDVRVSDCITLSQRGSRRLVSVEPKPEQQAPDFHCSRAGFTLLWPSR</sequence>
<dbReference type="Gene3D" id="1.20.120.720">
    <property type="entry name" value="Myosin VI head, motor domain, U50 subdomain"/>
    <property type="match status" value="1"/>
</dbReference>
<name>A0A9B0SXD3_CHRAS</name>
<reference evidence="14" key="1">
    <citation type="submission" date="2025-08" db="UniProtKB">
        <authorList>
            <consortium name="RefSeq"/>
        </authorList>
    </citation>
    <scope>IDENTIFICATION</scope>
    <source>
        <tissue evidence="14">Spleen</tissue>
    </source>
</reference>